<protein>
    <submittedName>
        <fullName evidence="2">Mobile element protein</fullName>
    </submittedName>
</protein>
<reference evidence="2 3" key="1">
    <citation type="submission" date="2016-03" db="EMBL/GenBank/DDBJ databases">
        <title>Draft genome sequence of Acetobacter malorum CECT 7742, a strain isolated from strawberry vinegar.</title>
        <authorList>
            <person name="Sainz F."/>
            <person name="Mas A."/>
            <person name="Torija M.J."/>
        </authorList>
    </citation>
    <scope>NUCLEOTIDE SEQUENCE [LARGE SCALE GENOMIC DNA]</scope>
    <source>
        <strain evidence="2 3">CECT 7742</strain>
    </source>
</reference>
<dbReference type="PATRIC" id="fig|178901.16.peg.3481"/>
<evidence type="ECO:0000259" key="1">
    <source>
        <dbReference type="Pfam" id="PF13340"/>
    </source>
</evidence>
<evidence type="ECO:0000313" key="2">
    <source>
        <dbReference type="EMBL" id="OAG75563.1"/>
    </source>
</evidence>
<dbReference type="InterPro" id="IPR052909">
    <property type="entry name" value="Transposase_6_like"/>
</dbReference>
<comment type="caution">
    <text evidence="2">The sequence shown here is derived from an EMBL/GenBank/DDBJ whole genome shotgun (WGS) entry which is preliminary data.</text>
</comment>
<sequence length="59" mass="6968">MRGYVLSNGQWERIKNLLRSRPDHVGGMAADNRVLIETVLYHYRAGIPWRDQPVRFGDW</sequence>
<dbReference type="PANTHER" id="PTHR46637">
    <property type="entry name" value="TIS1421-TRANSPOSASE PROTEIN A"/>
    <property type="match status" value="1"/>
</dbReference>
<evidence type="ECO:0000313" key="3">
    <source>
        <dbReference type="Proteomes" id="UP000077349"/>
    </source>
</evidence>
<dbReference type="PANTHER" id="PTHR46637:SF1">
    <property type="entry name" value="BLL5188 PROTEIN"/>
    <property type="match status" value="1"/>
</dbReference>
<dbReference type="Proteomes" id="UP000077349">
    <property type="component" value="Unassembled WGS sequence"/>
</dbReference>
<dbReference type="AlphaFoldDB" id="A0A177G5G2"/>
<proteinExistence type="predicted"/>
<dbReference type="InterPro" id="IPR025161">
    <property type="entry name" value="IS402-like_dom"/>
</dbReference>
<gene>
    <name evidence="2" type="ORF">Amal_03263</name>
</gene>
<organism evidence="2 3">
    <name type="scientific">Acetobacter malorum</name>
    <dbReference type="NCBI Taxonomy" id="178901"/>
    <lineage>
        <taxon>Bacteria</taxon>
        <taxon>Pseudomonadati</taxon>
        <taxon>Pseudomonadota</taxon>
        <taxon>Alphaproteobacteria</taxon>
        <taxon>Acetobacterales</taxon>
        <taxon>Acetobacteraceae</taxon>
        <taxon>Acetobacter</taxon>
    </lineage>
</organism>
<dbReference type="EMBL" id="LVHD01000037">
    <property type="protein sequence ID" value="OAG75563.1"/>
    <property type="molecule type" value="Genomic_DNA"/>
</dbReference>
<name>A0A177G5G2_9PROT</name>
<feature type="domain" description="Insertion element IS402-like" evidence="1">
    <location>
        <begin position="6"/>
        <end position="59"/>
    </location>
</feature>
<accession>A0A177G5G2</accession>
<dbReference type="Pfam" id="PF13340">
    <property type="entry name" value="DUF4096"/>
    <property type="match status" value="1"/>
</dbReference>